<dbReference type="PROSITE" id="PS50011">
    <property type="entry name" value="PROTEIN_KINASE_DOM"/>
    <property type="match status" value="1"/>
</dbReference>
<dbReference type="PROSITE" id="PS50853">
    <property type="entry name" value="FN3"/>
    <property type="match status" value="1"/>
</dbReference>
<dbReference type="Gene3D" id="2.60.40.10">
    <property type="entry name" value="Immunoglobulins"/>
    <property type="match status" value="9"/>
</dbReference>
<dbReference type="Gene3D" id="1.10.510.10">
    <property type="entry name" value="Transferase(Phosphotransferase) domain 1"/>
    <property type="match status" value="1"/>
</dbReference>
<feature type="compositionally biased region" description="Polar residues" evidence="9">
    <location>
        <begin position="876"/>
        <end position="885"/>
    </location>
</feature>
<dbReference type="FunFam" id="2.60.40.10:FF:000107">
    <property type="entry name" value="Myosin, light chain kinase a"/>
    <property type="match status" value="4"/>
</dbReference>
<feature type="compositionally biased region" description="Low complexity" evidence="9">
    <location>
        <begin position="2298"/>
        <end position="2312"/>
    </location>
</feature>
<feature type="domain" description="Ig-like" evidence="11">
    <location>
        <begin position="163"/>
        <end position="252"/>
    </location>
</feature>
<feature type="compositionally biased region" description="Basic and acidic residues" evidence="9">
    <location>
        <begin position="1240"/>
        <end position="1253"/>
    </location>
</feature>
<gene>
    <name evidence="13" type="ORF">MCOR_13468</name>
</gene>
<dbReference type="GO" id="GO:0060298">
    <property type="term" value="P:positive regulation of sarcomere organization"/>
    <property type="evidence" value="ECO:0007669"/>
    <property type="project" value="UniProtKB-ARBA"/>
</dbReference>
<feature type="domain" description="Fibronectin type-III" evidence="12">
    <location>
        <begin position="1835"/>
        <end position="1929"/>
    </location>
</feature>
<feature type="region of interest" description="Disordered" evidence="9">
    <location>
        <begin position="2287"/>
        <end position="2353"/>
    </location>
</feature>
<dbReference type="PROSITE" id="PS00107">
    <property type="entry name" value="PROTEIN_KINASE_ATP"/>
    <property type="match status" value="1"/>
</dbReference>
<evidence type="ECO:0000256" key="1">
    <source>
        <dbReference type="ARBA" id="ARBA00004496"/>
    </source>
</evidence>
<comment type="similarity">
    <text evidence="2">Belongs to the protein kinase superfamily. CAMK Ser/Thr protein kinase family.</text>
</comment>
<feature type="compositionally biased region" description="Basic and acidic residues" evidence="9">
    <location>
        <begin position="2322"/>
        <end position="2333"/>
    </location>
</feature>
<feature type="compositionally biased region" description="Basic and acidic residues" evidence="9">
    <location>
        <begin position="1140"/>
        <end position="1151"/>
    </location>
</feature>
<keyword evidence="5 8" id="KW-0547">Nucleotide-binding</keyword>
<keyword evidence="3" id="KW-0963">Cytoplasm</keyword>
<feature type="domain" description="Ig-like" evidence="11">
    <location>
        <begin position="1739"/>
        <end position="1828"/>
    </location>
</feature>
<dbReference type="GO" id="GO:0005524">
    <property type="term" value="F:ATP binding"/>
    <property type="evidence" value="ECO:0007669"/>
    <property type="project" value="UniProtKB-UniRule"/>
</dbReference>
<evidence type="ECO:0000256" key="2">
    <source>
        <dbReference type="ARBA" id="ARBA00006692"/>
    </source>
</evidence>
<accession>A0A6J8AZT0</accession>
<feature type="compositionally biased region" description="Polar residues" evidence="9">
    <location>
        <begin position="1692"/>
        <end position="1702"/>
    </location>
</feature>
<dbReference type="InterPro" id="IPR013783">
    <property type="entry name" value="Ig-like_fold"/>
</dbReference>
<feature type="region of interest" description="Disordered" evidence="9">
    <location>
        <begin position="772"/>
        <end position="807"/>
    </location>
</feature>
<dbReference type="CDD" id="cd00063">
    <property type="entry name" value="FN3"/>
    <property type="match status" value="1"/>
</dbReference>
<dbReference type="FunFam" id="2.60.40.10:FF:000080">
    <property type="entry name" value="Myosin light chain kinase, smooth muscle"/>
    <property type="match status" value="2"/>
</dbReference>
<feature type="compositionally biased region" description="Low complexity" evidence="9">
    <location>
        <begin position="1659"/>
        <end position="1671"/>
    </location>
</feature>
<feature type="domain" description="Ig-like" evidence="11">
    <location>
        <begin position="1552"/>
        <end position="1629"/>
    </location>
</feature>
<evidence type="ECO:0000256" key="8">
    <source>
        <dbReference type="PROSITE-ProRule" id="PRU10141"/>
    </source>
</evidence>
<dbReference type="Pfam" id="PF07679">
    <property type="entry name" value="I-set"/>
    <property type="match status" value="8"/>
</dbReference>
<proteinExistence type="inferred from homology"/>
<protein>
    <submittedName>
        <fullName evidence="13">MYLK</fullName>
        <ecNumber evidence="13">2.7.11.18</ecNumber>
    </submittedName>
</protein>
<evidence type="ECO:0000256" key="5">
    <source>
        <dbReference type="ARBA" id="ARBA00022741"/>
    </source>
</evidence>
<evidence type="ECO:0000259" key="10">
    <source>
        <dbReference type="PROSITE" id="PS50011"/>
    </source>
</evidence>
<feature type="region of interest" description="Disordered" evidence="9">
    <location>
        <begin position="1181"/>
        <end position="1275"/>
    </location>
</feature>
<dbReference type="CDD" id="cd00096">
    <property type="entry name" value="Ig"/>
    <property type="match status" value="2"/>
</dbReference>
<keyword evidence="13" id="KW-0808">Transferase</keyword>
<feature type="domain" description="Ig-like" evidence="11">
    <location>
        <begin position="56"/>
        <end position="144"/>
    </location>
</feature>
<feature type="compositionally biased region" description="Polar residues" evidence="9">
    <location>
        <begin position="1124"/>
        <end position="1139"/>
    </location>
</feature>
<keyword evidence="7" id="KW-0393">Immunoglobulin domain</keyword>
<feature type="region of interest" description="Disordered" evidence="9">
    <location>
        <begin position="715"/>
        <end position="738"/>
    </location>
</feature>
<evidence type="ECO:0000256" key="3">
    <source>
        <dbReference type="ARBA" id="ARBA00022490"/>
    </source>
</evidence>
<dbReference type="PROSITE" id="PS00108">
    <property type="entry name" value="PROTEIN_KINASE_ST"/>
    <property type="match status" value="1"/>
</dbReference>
<feature type="binding site" evidence="8">
    <location>
        <position position="2017"/>
    </location>
    <ligand>
        <name>ATP</name>
        <dbReference type="ChEBI" id="CHEBI:30616"/>
    </ligand>
</feature>
<feature type="compositionally biased region" description="Polar residues" evidence="9">
    <location>
        <begin position="1214"/>
        <end position="1224"/>
    </location>
</feature>
<dbReference type="Pfam" id="PF00041">
    <property type="entry name" value="fn3"/>
    <property type="match status" value="1"/>
</dbReference>
<feature type="domain" description="Ig-like" evidence="11">
    <location>
        <begin position="306"/>
        <end position="394"/>
    </location>
</feature>
<dbReference type="FunFam" id="1.10.510.10:FF:000594">
    <property type="entry name" value="Myosin light chain kinase isoform-III"/>
    <property type="match status" value="1"/>
</dbReference>
<dbReference type="PANTHER" id="PTHR47633">
    <property type="entry name" value="IMMUNOGLOBULIN"/>
    <property type="match status" value="1"/>
</dbReference>
<evidence type="ECO:0000256" key="6">
    <source>
        <dbReference type="ARBA" id="ARBA00022840"/>
    </source>
</evidence>
<dbReference type="SUPFAM" id="SSF48726">
    <property type="entry name" value="Immunoglobulin"/>
    <property type="match status" value="8"/>
</dbReference>
<evidence type="ECO:0000256" key="4">
    <source>
        <dbReference type="ARBA" id="ARBA00022737"/>
    </source>
</evidence>
<keyword evidence="14" id="KW-1185">Reference proteome</keyword>
<dbReference type="GO" id="GO:0045989">
    <property type="term" value="P:positive regulation of striated muscle contraction"/>
    <property type="evidence" value="ECO:0007669"/>
    <property type="project" value="UniProtKB-ARBA"/>
</dbReference>
<dbReference type="PROSITE" id="PS50835">
    <property type="entry name" value="IG_LIKE"/>
    <property type="match status" value="8"/>
</dbReference>
<dbReference type="Gene3D" id="3.30.200.20">
    <property type="entry name" value="Phosphorylase Kinase, domain 1"/>
    <property type="match status" value="1"/>
</dbReference>
<keyword evidence="4" id="KW-0677">Repeat</keyword>
<feature type="compositionally biased region" description="Polar residues" evidence="9">
    <location>
        <begin position="1184"/>
        <end position="1194"/>
    </location>
</feature>
<feature type="compositionally biased region" description="Polar residues" evidence="9">
    <location>
        <begin position="1265"/>
        <end position="1275"/>
    </location>
</feature>
<keyword evidence="6 8" id="KW-0067">ATP-binding</keyword>
<feature type="domain" description="Ig-like" evidence="11">
    <location>
        <begin position="468"/>
        <end position="560"/>
    </location>
</feature>
<sequence length="2480" mass="279853">MSQRTFTSSIYVKLGQTQQNEEHLVKTVELDFDPVTKTIRKDKKSSKESKKTEIPPEFIIKPRRQFVNEDQSAKFKASYEGSLSTVLTWSKDGTVLHSSRKNKIYTDGVLHILEVKKVSAEDGGIYSCTICNSAGTAETTAELEVYSEYNKPPKSQKKVYAAPSVDIPLRDITVLPGDKNIVLECEFSNATDSIVCWYKNGQPLHKSLLTKQIFDGRLSKLILATITDSHSGLYECAAANTGGEVRSCCRVAVMGMCNNHEKVNTGYLEITREEFVNILSEFFCKNKMEGNIATFNNAPGTRSIPPKFVNPLSDQTLCVGDNLLLEAKVTGYPRPSIKWYKNQQEIKTSRVLRTEFDGSTVRLIMENVDLSDSDSYKCIAENDVGIDQIKAKVTVQREVIRKTDDGTEVVQPFYTQPLSPVNERSTFKPESATKLSSLKKSHDVSVRSTPRSVEKQPALPSRETSREPPIFVQELQDIRVKTGEPVELLVEVKGSPPVEIVWVHNNSEVNEDHAVYRTTCFDNIHQLVIPRCKPEDAGEFVCEAYNEYGEIDTFCRLSVSENLSDMETSDGSKVALSQVFHGIARKIPLDDPVDGDRGTPPDFVLKPHSVLVEKEKSAIFLCRPEGNPRPSVQWLKQGIIIENSDKYKVTHGEDSILEIRNVVIEDCGKYTCLLLNPSGSISTDIELTLGESNTEFKATETSTVKKRSTTEILKRSTLESLKRSTPESPKRSTLEGPKRGVINRKIEMFDKPQENSPLSNKLTPIKLPTKFSSNLSRSRQGHSHQKKEDFRDVLNKIKTPKDKRTGHGLVSVRNKELSTSRVDTHSVIGQRQRDKSPVKVAEAVRKFSDPHNIDQSKLETSRNNRNLNSSRTTESPKSISEARSSRINVRKLANELSGSPKSLNISEVENESHQSKTKCENKAELFNRCENEDTESKSEFSVKERQAVLHSDLKTIIGKKQTMILQEQQVEELKVNSAKTLPSPFSEGRTKTLLSPTSEGLTKTLPSPTSEGLTKTLPSPTSEGHTKTLPSPTSEGHTKTLPSPTSEGHTKTLLSPTAEGRSKRNFLAEASQNSAVEMGAVFGKKFETDKIRTMPEKQKRTSVVERPVTGQSEFKKLLEKKRNSLPSTSSPAKLHSTGSFREKMSGQKESDLSPIIKTSVQRINNVDEVLDRLKDRPPIPEQRIVTSFTESVPKSSERMNRSRNLGETRRLSRESSPNFRNVLNQIEAKTKIQDSSPQPKRSDQNTRYHDSQDKAVLTKRKQKIESSLENTRSALPQKNRVEFSPSNYRHNKIVNNLESNNGVSEFSDPSEKSNHQVVEKKVEMQKTERAQKWDALSKLYAEQTDDENSIQVTNRHQNGRNENRENQNVFGSDKLDRKISSVSYNNHSFQNNDPDREMDRKNVFENMNGSKSESDVHESALENIPENLSPGHAVMMNLKRTKFSEVEELFEDFSRIDREFESLKRNPRYGPIEKLDVDDADKNILRKISGLSSDFADDTTSSPSDDLRSVPSKKQTKYSKKFDFEKSPAIVEQLDFRHVLKRHVEPHHRQYPKFLADLVDVRVSEGQSVTLQCQVSGIPRPDVAWAMNNKRIKPSKFFRMTYEDNTSTLVIAGAYPEDDGEYVCSATNSLGTARCSCHLYVEECSSNPSNEVTDEEGPSDLSSNQTSSFSSHTPVRKISYSSTETPSYTPSFEQQPNTVSQQYEHKTPSMPSVSTSLDESNYDDNEFEDDFESVQKQPPRIHEISPRNVVTEQGQKLQLQVSFTAEPKPVVRWFRDSFEIISNKLYFINTTEHFSRLIIEQVDGGDSGRYHVKVDNDVGSDSTETTVTVLDVPSPPSKPYATETTLFTVILSWSEPDSDGGSLVSNYKVEMCNAEEEEWQTLSDNCSSTSYCATDLAAHNPFFFRVSAKNKIGFSEPSPVSDVIVTKDSHPSHRLSVDSDDVFGTTSIYIDNDSPISPFLPRAMQEEELPFTPRTVVPVTEKIFEDHYEKIAEVGKGKFGNVYKCLHKEEKETWAAKVIKCRKKDEKFNVKNEISIMNELTHPKLLMLRDAYETPKSMVLVMEYVGGGELFDRVADEDLELTERDCVHFMRQICEGVRYMHEKSIMHLDLKPENILCVRKDSNLIKIIDFGLARRYTPGESLKVMFGTPEFIAPEVVNYEQIGLQTDIWSLGVICYVLLSGLSPFMGDSDGETLSNVTQGDFDFDDEAFEEISEEARHFIEKCLLKDMRKRITISQCIEHKWLAHSERNSSKKLRQSLRNLKQFMARRKWQKMGTAIRAIGRMSIWQKQRGDSKSNDHSSINSDSDIASQSDLSVLPVSRSQSHEETDFKGDNLETSDATETDEDVFNQSKEDDENCKEDHCVNCENNNKHIKTMSSEDTSAPAEIVKDMVDCEAVKGDIVRFDIAVEGHPTPQVTWLHDQSVIKEDSRHSFIQSHNGLHSLIIRDICESDEGDYTCKVVNDNGEDTCSAELIVYGVNAF</sequence>
<feature type="compositionally biased region" description="Polar residues" evidence="9">
    <location>
        <begin position="992"/>
        <end position="1055"/>
    </location>
</feature>
<feature type="domain" description="Ig-like" evidence="11">
    <location>
        <begin position="2370"/>
        <end position="2473"/>
    </location>
</feature>
<evidence type="ECO:0000256" key="7">
    <source>
        <dbReference type="ARBA" id="ARBA00023319"/>
    </source>
</evidence>
<feature type="compositionally biased region" description="Low complexity" evidence="9">
    <location>
        <begin position="863"/>
        <end position="875"/>
    </location>
</feature>
<dbReference type="InterPro" id="IPR003598">
    <property type="entry name" value="Ig_sub2"/>
</dbReference>
<feature type="compositionally biased region" description="Basic and acidic residues" evidence="9">
    <location>
        <begin position="847"/>
        <end position="862"/>
    </location>
</feature>
<dbReference type="Proteomes" id="UP000507470">
    <property type="component" value="Unassembled WGS sequence"/>
</dbReference>
<dbReference type="SUPFAM" id="SSF56112">
    <property type="entry name" value="Protein kinase-like (PK-like)"/>
    <property type="match status" value="1"/>
</dbReference>
<evidence type="ECO:0000259" key="12">
    <source>
        <dbReference type="PROSITE" id="PS50853"/>
    </source>
</evidence>
<feature type="region of interest" description="Disordered" evidence="9">
    <location>
        <begin position="1120"/>
        <end position="1151"/>
    </location>
</feature>
<feature type="compositionally biased region" description="Low complexity" evidence="9">
    <location>
        <begin position="1679"/>
        <end position="1691"/>
    </location>
</feature>
<feature type="domain" description="Ig-like" evidence="11">
    <location>
        <begin position="601"/>
        <end position="688"/>
    </location>
</feature>
<dbReference type="PANTHER" id="PTHR47633:SF7">
    <property type="entry name" value="TITIN HOMOLOG"/>
    <property type="match status" value="1"/>
</dbReference>
<feature type="domain" description="Protein kinase" evidence="10">
    <location>
        <begin position="1988"/>
        <end position="2243"/>
    </location>
</feature>
<dbReference type="SMART" id="SM00220">
    <property type="entry name" value="S_TKc"/>
    <property type="match status" value="1"/>
</dbReference>
<dbReference type="InterPro" id="IPR008271">
    <property type="entry name" value="Ser/Thr_kinase_AS"/>
</dbReference>
<reference evidence="13 14" key="1">
    <citation type="submission" date="2020-06" db="EMBL/GenBank/DDBJ databases">
        <authorList>
            <person name="Li R."/>
            <person name="Bekaert M."/>
        </authorList>
    </citation>
    <scope>NUCLEOTIDE SEQUENCE [LARGE SCALE GENOMIC DNA]</scope>
    <source>
        <strain evidence="14">wild</strain>
    </source>
</reference>
<dbReference type="SUPFAM" id="SSF49265">
    <property type="entry name" value="Fibronectin type III"/>
    <property type="match status" value="1"/>
</dbReference>
<evidence type="ECO:0000259" key="11">
    <source>
        <dbReference type="PROSITE" id="PS50835"/>
    </source>
</evidence>
<feature type="region of interest" description="Disordered" evidence="9">
    <location>
        <begin position="847"/>
        <end position="885"/>
    </location>
</feature>
<dbReference type="InterPro" id="IPR011009">
    <property type="entry name" value="Kinase-like_dom_sf"/>
</dbReference>
<feature type="region of interest" description="Disordered" evidence="9">
    <location>
        <begin position="420"/>
        <end position="467"/>
    </location>
</feature>
<dbReference type="SMART" id="SM00408">
    <property type="entry name" value="IGc2"/>
    <property type="match status" value="8"/>
</dbReference>
<dbReference type="GO" id="GO:0005737">
    <property type="term" value="C:cytoplasm"/>
    <property type="evidence" value="ECO:0007669"/>
    <property type="project" value="UniProtKB-SubCell"/>
</dbReference>
<organism evidence="13 14">
    <name type="scientific">Mytilus coruscus</name>
    <name type="common">Sea mussel</name>
    <dbReference type="NCBI Taxonomy" id="42192"/>
    <lineage>
        <taxon>Eukaryota</taxon>
        <taxon>Metazoa</taxon>
        <taxon>Spiralia</taxon>
        <taxon>Lophotrochozoa</taxon>
        <taxon>Mollusca</taxon>
        <taxon>Bivalvia</taxon>
        <taxon>Autobranchia</taxon>
        <taxon>Pteriomorphia</taxon>
        <taxon>Mytilida</taxon>
        <taxon>Mytiloidea</taxon>
        <taxon>Mytilidae</taxon>
        <taxon>Mytilinae</taxon>
        <taxon>Mytilus</taxon>
    </lineage>
</organism>
<dbReference type="InterPro" id="IPR036179">
    <property type="entry name" value="Ig-like_dom_sf"/>
</dbReference>
<dbReference type="InterPro" id="IPR036116">
    <property type="entry name" value="FN3_sf"/>
</dbReference>
<feature type="compositionally biased region" description="Basic and acidic residues" evidence="9">
    <location>
        <begin position="786"/>
        <end position="805"/>
    </location>
</feature>
<dbReference type="InterPro" id="IPR003961">
    <property type="entry name" value="FN3_dom"/>
</dbReference>
<dbReference type="EC" id="2.7.11.18" evidence="13"/>
<name>A0A6J8AZT0_MYTCO</name>
<feature type="region of interest" description="Disordered" evidence="9">
    <location>
        <begin position="1646"/>
        <end position="1720"/>
    </location>
</feature>
<dbReference type="SMART" id="SM00060">
    <property type="entry name" value="FN3"/>
    <property type="match status" value="1"/>
</dbReference>
<dbReference type="EMBL" id="CACVKT020002234">
    <property type="protein sequence ID" value="CAC5377021.1"/>
    <property type="molecule type" value="Genomic_DNA"/>
</dbReference>
<dbReference type="SMART" id="SM00409">
    <property type="entry name" value="IG"/>
    <property type="match status" value="8"/>
</dbReference>
<dbReference type="InterPro" id="IPR013098">
    <property type="entry name" value="Ig_I-set"/>
</dbReference>
<dbReference type="GO" id="GO:0004687">
    <property type="term" value="F:myosin light chain kinase activity"/>
    <property type="evidence" value="ECO:0007669"/>
    <property type="project" value="UniProtKB-EC"/>
</dbReference>
<evidence type="ECO:0000313" key="13">
    <source>
        <dbReference type="EMBL" id="CAC5377021.1"/>
    </source>
</evidence>
<dbReference type="Pfam" id="PF00069">
    <property type="entry name" value="Pkinase"/>
    <property type="match status" value="1"/>
</dbReference>
<dbReference type="InterPro" id="IPR003599">
    <property type="entry name" value="Ig_sub"/>
</dbReference>
<feature type="region of interest" description="Disordered" evidence="9">
    <location>
        <begin position="980"/>
        <end position="1063"/>
    </location>
</feature>
<comment type="subcellular location">
    <subcellularLocation>
        <location evidence="1">Cytoplasm</location>
    </subcellularLocation>
</comment>
<dbReference type="OrthoDB" id="2152335at2759"/>
<dbReference type="CDD" id="cd14103">
    <property type="entry name" value="STKc_MLCK"/>
    <property type="match status" value="1"/>
</dbReference>
<feature type="region of interest" description="Disordered" evidence="9">
    <location>
        <begin position="1344"/>
        <end position="1377"/>
    </location>
</feature>
<feature type="compositionally biased region" description="Basic and acidic residues" evidence="9">
    <location>
        <begin position="1195"/>
        <end position="1213"/>
    </location>
</feature>
<dbReference type="FunFam" id="2.60.40.10:FF:000425">
    <property type="entry name" value="Myosin light chain kinase"/>
    <property type="match status" value="1"/>
</dbReference>
<evidence type="ECO:0000256" key="9">
    <source>
        <dbReference type="SAM" id="MobiDB-lite"/>
    </source>
</evidence>
<dbReference type="InterPro" id="IPR000719">
    <property type="entry name" value="Prot_kinase_dom"/>
</dbReference>
<feature type="compositionally biased region" description="Acidic residues" evidence="9">
    <location>
        <begin position="2338"/>
        <end position="2353"/>
    </location>
</feature>
<dbReference type="InterPro" id="IPR007110">
    <property type="entry name" value="Ig-like_dom"/>
</dbReference>
<dbReference type="InterPro" id="IPR017441">
    <property type="entry name" value="Protein_kinase_ATP_BS"/>
</dbReference>
<evidence type="ECO:0000313" key="14">
    <source>
        <dbReference type="Proteomes" id="UP000507470"/>
    </source>
</evidence>